<dbReference type="AlphaFoldDB" id="A0AAY4E6B1"/>
<evidence type="ECO:0000256" key="4">
    <source>
        <dbReference type="ARBA" id="ARBA00022989"/>
    </source>
</evidence>
<reference evidence="10 11" key="1">
    <citation type="submission" date="2020-06" db="EMBL/GenBank/DDBJ databases">
        <authorList>
            <consortium name="Wellcome Sanger Institute Data Sharing"/>
        </authorList>
    </citation>
    <scope>NUCLEOTIDE SEQUENCE [LARGE SCALE GENOMIC DNA]</scope>
</reference>
<keyword evidence="4 8" id="KW-1133">Transmembrane helix</keyword>
<evidence type="ECO:0000259" key="9">
    <source>
        <dbReference type="Pfam" id="PF22012"/>
    </source>
</evidence>
<keyword evidence="6" id="KW-1015">Disulfide bond</keyword>
<name>A0AAY4E6B1_9TELE</name>
<evidence type="ECO:0000313" key="10">
    <source>
        <dbReference type="Ensembl" id="ENSDCDP00010052446.1"/>
    </source>
</evidence>
<feature type="domain" description="Cytokine receptor-like factor 2-like" evidence="9">
    <location>
        <begin position="179"/>
        <end position="232"/>
    </location>
</feature>
<accession>A0AAY4E6B1</accession>
<dbReference type="Proteomes" id="UP000694580">
    <property type="component" value="Chromosome 1"/>
</dbReference>
<reference evidence="10" key="2">
    <citation type="submission" date="2025-08" db="UniProtKB">
        <authorList>
            <consortium name="Ensembl"/>
        </authorList>
    </citation>
    <scope>IDENTIFICATION</scope>
</reference>
<feature type="transmembrane region" description="Helical" evidence="8">
    <location>
        <begin position="21"/>
        <end position="43"/>
    </location>
</feature>
<reference evidence="10" key="3">
    <citation type="submission" date="2025-09" db="UniProtKB">
        <authorList>
            <consortium name="Ensembl"/>
        </authorList>
    </citation>
    <scope>IDENTIFICATION</scope>
</reference>
<evidence type="ECO:0000313" key="11">
    <source>
        <dbReference type="Proteomes" id="UP000694580"/>
    </source>
</evidence>
<dbReference type="PANTHER" id="PTHR23037">
    <property type="entry name" value="CYTOKINE RECEPTOR"/>
    <property type="match status" value="1"/>
</dbReference>
<keyword evidence="11" id="KW-1185">Reference proteome</keyword>
<evidence type="ECO:0000256" key="8">
    <source>
        <dbReference type="SAM" id="Phobius"/>
    </source>
</evidence>
<dbReference type="GO" id="GO:0009897">
    <property type="term" value="C:external side of plasma membrane"/>
    <property type="evidence" value="ECO:0007669"/>
    <property type="project" value="TreeGrafter"/>
</dbReference>
<keyword evidence="5 8" id="KW-0472">Membrane</keyword>
<dbReference type="GeneTree" id="ENSGT00730000112044"/>
<dbReference type="InterPro" id="IPR013783">
    <property type="entry name" value="Ig-like_fold"/>
</dbReference>
<dbReference type="InterPro" id="IPR036116">
    <property type="entry name" value="FN3_sf"/>
</dbReference>
<dbReference type="PANTHER" id="PTHR23037:SF28">
    <property type="entry name" value="ERYTHROPOIETIN RECEPTOR"/>
    <property type="match status" value="1"/>
</dbReference>
<comment type="subcellular location">
    <subcellularLocation>
        <location evidence="1">Membrane</location>
        <topology evidence="1">Single-pass membrane protein</topology>
    </subcellularLocation>
</comment>
<protein>
    <recommendedName>
        <fullName evidence="9">Cytokine receptor-like factor 2-like domain-containing protein</fullName>
    </recommendedName>
</protein>
<evidence type="ECO:0000256" key="6">
    <source>
        <dbReference type="ARBA" id="ARBA00023157"/>
    </source>
</evidence>
<evidence type="ECO:0000256" key="7">
    <source>
        <dbReference type="ARBA" id="ARBA00023170"/>
    </source>
</evidence>
<evidence type="ECO:0000256" key="5">
    <source>
        <dbReference type="ARBA" id="ARBA00023136"/>
    </source>
</evidence>
<evidence type="ECO:0000256" key="1">
    <source>
        <dbReference type="ARBA" id="ARBA00004167"/>
    </source>
</evidence>
<dbReference type="SUPFAM" id="SSF49265">
    <property type="entry name" value="Fibronectin type III"/>
    <property type="match status" value="2"/>
</dbReference>
<dbReference type="Pfam" id="PF22012">
    <property type="entry name" value="TSLPR_D1"/>
    <property type="match status" value="1"/>
</dbReference>
<evidence type="ECO:0000256" key="3">
    <source>
        <dbReference type="ARBA" id="ARBA00022729"/>
    </source>
</evidence>
<dbReference type="GO" id="GO:0004896">
    <property type="term" value="F:cytokine receptor activity"/>
    <property type="evidence" value="ECO:0007669"/>
    <property type="project" value="TreeGrafter"/>
</dbReference>
<dbReference type="Ensembl" id="ENSDCDT00010062930.1">
    <property type="protein sequence ID" value="ENSDCDP00010052446.1"/>
    <property type="gene ID" value="ENSDCDG00010030667.1"/>
</dbReference>
<proteinExistence type="predicted"/>
<sequence length="436" mass="49934">MGGVRSIRRRAQERAVTFPHGALLIWLCYYSAFLLCFDGVSALQRHTFLLNFFTPGKMILTHWNISVVISLFVKFFAVGQGTGQIPPLDVKVVWNNEFCPLLDWSNSHGNCNYNISKVNDDGEKSTLYKTSESFYRLNCMARDKDVTFEVSAQCTDSDQERKAVSVTIRQHPAFVKNFHCVVYSRHSMNCSWDSLNNTNIHLYYWIKWPERSPLKPCTTYLYNGTMKTGCHILYRINNKSITPNIFFLLNDIGSNLNNTFWTDPKIVKPDPPKLSVSLEGDKLLFRWDTDTFDANCLKYEAFFSKCGSKQTKNFIDNRHIEDYDPACEYRMKVKSVFTCGSGKSDLSKEVVYGRNDSSGVLKFVLVTCISVMVCLCIILFVLYRQYKDKLLPKIPIPARLMGWDSQKPPKALFTPAPTKYSKVCLLSPVQPETPSL</sequence>
<keyword evidence="7" id="KW-0675">Receptor</keyword>
<dbReference type="InterPro" id="IPR053856">
    <property type="entry name" value="TSLPR_D1"/>
</dbReference>
<gene>
    <name evidence="10" type="primary">FUT9</name>
</gene>
<feature type="transmembrane region" description="Helical" evidence="8">
    <location>
        <begin position="363"/>
        <end position="383"/>
    </location>
</feature>
<dbReference type="Gene3D" id="2.60.40.10">
    <property type="entry name" value="Immunoglobulins"/>
    <property type="match status" value="1"/>
</dbReference>
<organism evidence="10 11">
    <name type="scientific">Denticeps clupeoides</name>
    <name type="common">denticle herring</name>
    <dbReference type="NCBI Taxonomy" id="299321"/>
    <lineage>
        <taxon>Eukaryota</taxon>
        <taxon>Metazoa</taxon>
        <taxon>Chordata</taxon>
        <taxon>Craniata</taxon>
        <taxon>Vertebrata</taxon>
        <taxon>Euteleostomi</taxon>
        <taxon>Actinopterygii</taxon>
        <taxon>Neopterygii</taxon>
        <taxon>Teleostei</taxon>
        <taxon>Clupei</taxon>
        <taxon>Clupeiformes</taxon>
        <taxon>Denticipitoidei</taxon>
        <taxon>Denticipitidae</taxon>
        <taxon>Denticeps</taxon>
    </lineage>
</organism>
<keyword evidence="2 8" id="KW-0812">Transmembrane</keyword>
<evidence type="ECO:0000256" key="2">
    <source>
        <dbReference type="ARBA" id="ARBA00022692"/>
    </source>
</evidence>
<keyword evidence="3" id="KW-0732">Signal</keyword>